<feature type="non-terminal residue" evidence="1">
    <location>
        <position position="1"/>
    </location>
</feature>
<accession>A0A813KEB9</accession>
<evidence type="ECO:0000313" key="2">
    <source>
        <dbReference type="Proteomes" id="UP000626109"/>
    </source>
</evidence>
<dbReference type="AlphaFoldDB" id="A0A813KEB9"/>
<dbReference type="EMBL" id="CAJNNW010029464">
    <property type="protein sequence ID" value="CAE8700332.1"/>
    <property type="molecule type" value="Genomic_DNA"/>
</dbReference>
<protein>
    <submittedName>
        <fullName evidence="1">Uncharacterized protein</fullName>
    </submittedName>
</protein>
<dbReference type="Proteomes" id="UP000626109">
    <property type="component" value="Unassembled WGS sequence"/>
</dbReference>
<dbReference type="InterPro" id="IPR011990">
    <property type="entry name" value="TPR-like_helical_dom_sf"/>
</dbReference>
<comment type="caution">
    <text evidence="1">The sequence shown here is derived from an EMBL/GenBank/DDBJ whole genome shotgun (WGS) entry which is preliminary data.</text>
</comment>
<organism evidence="1 2">
    <name type="scientific">Polarella glacialis</name>
    <name type="common">Dinoflagellate</name>
    <dbReference type="NCBI Taxonomy" id="89957"/>
    <lineage>
        <taxon>Eukaryota</taxon>
        <taxon>Sar</taxon>
        <taxon>Alveolata</taxon>
        <taxon>Dinophyceae</taxon>
        <taxon>Suessiales</taxon>
        <taxon>Suessiaceae</taxon>
        <taxon>Polarella</taxon>
    </lineage>
</organism>
<dbReference type="Gene3D" id="1.25.40.10">
    <property type="entry name" value="Tetratricopeptide repeat domain"/>
    <property type="match status" value="1"/>
</dbReference>
<reference evidence="1" key="1">
    <citation type="submission" date="2021-02" db="EMBL/GenBank/DDBJ databases">
        <authorList>
            <person name="Dougan E. K."/>
            <person name="Rhodes N."/>
            <person name="Thang M."/>
            <person name="Chan C."/>
        </authorList>
    </citation>
    <scope>NUCLEOTIDE SEQUENCE</scope>
</reference>
<name>A0A813KEB9_POLGL</name>
<gene>
    <name evidence="1" type="ORF">PGLA2088_LOCUS31566</name>
</gene>
<evidence type="ECO:0000313" key="1">
    <source>
        <dbReference type="EMBL" id="CAE8700332.1"/>
    </source>
</evidence>
<proteinExistence type="predicted"/>
<sequence>MLSTAPRRHAGPARSQSRGLLHIAAAAAAVAILLSRNAVGFASPSPGRPQVLGLNRPREIRVSAHAFGAGPGRGRRIGDFDISLPLPRPIHDPSAAGDWEEGGGVHTGSRDEGLPRWFLELSSISGFEPDLSFYSKFIVEAAKKGDLRAAQRWLQNAEGAGVSPDGDTLKLLFQTATKAGELASAARYAVKAAAHSGAEPSSAELTELLSRAAAEGNLAAAEILFEQLGNNNRSVFEKVGVRSGE</sequence>